<keyword evidence="8" id="KW-1185">Reference proteome</keyword>
<keyword evidence="3 6" id="KW-0812">Transmembrane</keyword>
<protein>
    <submittedName>
        <fullName evidence="7">LysE family transporter</fullName>
    </submittedName>
</protein>
<evidence type="ECO:0000256" key="1">
    <source>
        <dbReference type="ARBA" id="ARBA00004651"/>
    </source>
</evidence>
<proteinExistence type="predicted"/>
<evidence type="ECO:0000313" key="8">
    <source>
        <dbReference type="Proteomes" id="UP001148313"/>
    </source>
</evidence>
<reference evidence="7" key="1">
    <citation type="submission" date="2022-11" db="EMBL/GenBank/DDBJ databases">
        <title>Hoeflea poritis sp. nov., isolated from scleractinian coral Porites lutea.</title>
        <authorList>
            <person name="Zhang G."/>
            <person name="Wei Q."/>
            <person name="Cai L."/>
        </authorList>
    </citation>
    <scope>NUCLEOTIDE SEQUENCE</scope>
    <source>
        <strain evidence="7">E7-10</strain>
    </source>
</reference>
<keyword evidence="2" id="KW-1003">Cell membrane</keyword>
<evidence type="ECO:0000256" key="6">
    <source>
        <dbReference type="SAM" id="Phobius"/>
    </source>
</evidence>
<dbReference type="PANTHER" id="PTHR30086:SF20">
    <property type="entry name" value="ARGININE EXPORTER PROTEIN ARGO-RELATED"/>
    <property type="match status" value="1"/>
</dbReference>
<dbReference type="Proteomes" id="UP001148313">
    <property type="component" value="Unassembled WGS sequence"/>
</dbReference>
<feature type="transmembrane region" description="Helical" evidence="6">
    <location>
        <begin position="42"/>
        <end position="64"/>
    </location>
</feature>
<feature type="transmembrane region" description="Helical" evidence="6">
    <location>
        <begin position="145"/>
        <end position="166"/>
    </location>
</feature>
<evidence type="ECO:0000256" key="4">
    <source>
        <dbReference type="ARBA" id="ARBA00022989"/>
    </source>
</evidence>
<feature type="transmembrane region" description="Helical" evidence="6">
    <location>
        <begin position="69"/>
        <end position="89"/>
    </location>
</feature>
<keyword evidence="4 6" id="KW-1133">Transmembrane helix</keyword>
<organism evidence="7 8">
    <name type="scientific">Hoeflea poritis</name>
    <dbReference type="NCBI Taxonomy" id="2993659"/>
    <lineage>
        <taxon>Bacteria</taxon>
        <taxon>Pseudomonadati</taxon>
        <taxon>Pseudomonadota</taxon>
        <taxon>Alphaproteobacteria</taxon>
        <taxon>Hyphomicrobiales</taxon>
        <taxon>Rhizobiaceae</taxon>
        <taxon>Hoeflea</taxon>
    </lineage>
</organism>
<comment type="subcellular location">
    <subcellularLocation>
        <location evidence="1">Cell membrane</location>
        <topology evidence="1">Multi-pass membrane protein</topology>
    </subcellularLocation>
</comment>
<feature type="transmembrane region" description="Helical" evidence="6">
    <location>
        <begin position="178"/>
        <end position="197"/>
    </location>
</feature>
<evidence type="ECO:0000256" key="3">
    <source>
        <dbReference type="ARBA" id="ARBA00022692"/>
    </source>
</evidence>
<evidence type="ECO:0000256" key="5">
    <source>
        <dbReference type="ARBA" id="ARBA00023136"/>
    </source>
</evidence>
<sequence length="198" mass="20023">MRELILLLLAAIPLMGSPGPATLSLAATGAAFGTRRGLPYLYGIVAGTTLVLFLIATGVTGLLLASPVLVHLITAAAAIYILYLAYRIATAPVISEQGMTGKPPGFRGGLALAVANPKAFAAIGAVYSGYGLVPAEPVLDAIAKLVALTLVIVLVNTTWLALGSAFSAALKNPRAGRAINVTFALLLVFSVASAVLAG</sequence>
<dbReference type="InterPro" id="IPR001123">
    <property type="entry name" value="LeuE-type"/>
</dbReference>
<evidence type="ECO:0000256" key="2">
    <source>
        <dbReference type="ARBA" id="ARBA00022475"/>
    </source>
</evidence>
<comment type="caution">
    <text evidence="7">The sequence shown here is derived from an EMBL/GenBank/DDBJ whole genome shotgun (WGS) entry which is preliminary data.</text>
</comment>
<dbReference type="Pfam" id="PF01810">
    <property type="entry name" value="LysE"/>
    <property type="match status" value="1"/>
</dbReference>
<keyword evidence="5 6" id="KW-0472">Membrane</keyword>
<dbReference type="PANTHER" id="PTHR30086">
    <property type="entry name" value="ARGININE EXPORTER PROTEIN ARGO"/>
    <property type="match status" value="1"/>
</dbReference>
<gene>
    <name evidence="7" type="ORF">OOZ53_02195</name>
</gene>
<evidence type="ECO:0000313" key="7">
    <source>
        <dbReference type="EMBL" id="MDA4844136.1"/>
    </source>
</evidence>
<feature type="transmembrane region" description="Helical" evidence="6">
    <location>
        <begin position="109"/>
        <end position="133"/>
    </location>
</feature>
<name>A0ABT4VHF3_9HYPH</name>
<dbReference type="EMBL" id="JAPJZH010000001">
    <property type="protein sequence ID" value="MDA4844136.1"/>
    <property type="molecule type" value="Genomic_DNA"/>
</dbReference>
<dbReference type="RefSeq" id="WP_271087659.1">
    <property type="nucleotide sequence ID" value="NZ_JAPJZH010000001.1"/>
</dbReference>
<accession>A0ABT4VHF3</accession>